<feature type="binding site" evidence="5">
    <location>
        <position position="246"/>
    </location>
    <ligand>
        <name>Zn(2+)</name>
        <dbReference type="ChEBI" id="CHEBI:29105"/>
    </ligand>
</feature>
<dbReference type="GO" id="GO:0031934">
    <property type="term" value="C:mating-type region heterochromatin"/>
    <property type="evidence" value="ECO:0007669"/>
    <property type="project" value="EnsemblFungi"/>
</dbReference>
<dbReference type="GO" id="GO:0005730">
    <property type="term" value="C:nucleolus"/>
    <property type="evidence" value="ECO:0007669"/>
    <property type="project" value="EnsemblFungi"/>
</dbReference>
<comment type="similarity">
    <text evidence="1">Belongs to the sirtuin family. Class I subfamily.</text>
</comment>
<dbReference type="GO" id="GO:0033553">
    <property type="term" value="C:rDNA heterochromatin"/>
    <property type="evidence" value="ECO:0007669"/>
    <property type="project" value="EnsemblFungi"/>
</dbReference>
<feature type="binding site" evidence="5">
    <location>
        <position position="227"/>
    </location>
    <ligand>
        <name>Zn(2+)</name>
        <dbReference type="ChEBI" id="CHEBI:29105"/>
    </ligand>
</feature>
<protein>
    <submittedName>
        <fullName evidence="8">NAD-dependent histone deacetylase HST4</fullName>
    </submittedName>
</protein>
<dbReference type="InterPro" id="IPR026591">
    <property type="entry name" value="Sirtuin_cat_small_dom_sf"/>
</dbReference>
<dbReference type="PANTHER" id="PTHR11085">
    <property type="entry name" value="NAD-DEPENDENT PROTEIN DEACYLASE SIRTUIN-5, MITOCHONDRIAL-RELATED"/>
    <property type="match status" value="1"/>
</dbReference>
<dbReference type="VEuPathDB" id="FungiDB:GWK60_F05225"/>
<keyword evidence="5" id="KW-0479">Metal-binding</keyword>
<sequence length="364" mass="40458">MVAISKDTKMLLTPPSSTKKPVVESNVGKVTPRRLFARGKSGRKPRLKSRPAPFTIFSIDDYLSGITSEKHSSDGAAEFLRYAFQYSKKIVAVVGAGISVAAGIPDFRSSEGLFETLKGDSVASGKELFDFNRVYSSDEMSKKFHSMIVDLHSLSQKSEPTKFHLLLDHLASQQRLVRLYTQNIDGLDTRLENLKTTVPLDKPIPTTIQLHGSVDYMECNLCAKIDCFNPEAFENEGEIIPLCPQCKEFDEVRKVAGIRSKGLGKLRPRVVLYNEVHPEGDLIGQVSNKDLKQKIDFLLIAGTSLKIPGVLQMCKKFIEKVVKNKGIVIYFNKEMPTQSLLKSLGHIDLIVLGDCQNISDLLSL</sequence>
<dbReference type="Gene3D" id="3.40.50.1220">
    <property type="entry name" value="TPP-binding domain"/>
    <property type="match status" value="1"/>
</dbReference>
<dbReference type="InterPro" id="IPR050134">
    <property type="entry name" value="NAD-dep_sirtuin_deacylases"/>
</dbReference>
<dbReference type="Proteomes" id="UP000054886">
    <property type="component" value="Unassembled WGS sequence"/>
</dbReference>
<accession>A0A0W0EEY3</accession>
<dbReference type="Gene3D" id="3.30.1600.10">
    <property type="entry name" value="SIR2/SIRT2 'Small Domain"/>
    <property type="match status" value="1"/>
</dbReference>
<dbReference type="AlphaFoldDB" id="A0A0W0EEY3"/>
<feature type="binding site" evidence="5">
    <location>
        <position position="243"/>
    </location>
    <ligand>
        <name>Zn(2+)</name>
        <dbReference type="ChEBI" id="CHEBI:29105"/>
    </ligand>
</feature>
<dbReference type="PhylomeDB" id="A0A0W0EEY3"/>
<dbReference type="GO" id="GO:0140861">
    <property type="term" value="P:DNA repair-dependent chromatin remodeling"/>
    <property type="evidence" value="ECO:0007669"/>
    <property type="project" value="EnsemblFungi"/>
</dbReference>
<dbReference type="InterPro" id="IPR003000">
    <property type="entry name" value="Sirtuin"/>
</dbReference>
<evidence type="ECO:0000256" key="5">
    <source>
        <dbReference type="PROSITE-ProRule" id="PRU00236"/>
    </source>
</evidence>
<dbReference type="GO" id="GO:0140765">
    <property type="term" value="F:histone H3K56 deacetylase activity, NAD-dependent"/>
    <property type="evidence" value="ECO:0007669"/>
    <property type="project" value="EnsemblFungi"/>
</dbReference>
<evidence type="ECO:0000256" key="1">
    <source>
        <dbReference type="ARBA" id="ARBA00006924"/>
    </source>
</evidence>
<dbReference type="Pfam" id="PF02146">
    <property type="entry name" value="SIR2"/>
    <property type="match status" value="1"/>
</dbReference>
<proteinExistence type="inferred from homology"/>
<dbReference type="GO" id="GO:0046872">
    <property type="term" value="F:metal ion binding"/>
    <property type="evidence" value="ECO:0007669"/>
    <property type="project" value="UniProtKB-KW"/>
</dbReference>
<dbReference type="GO" id="GO:0031508">
    <property type="term" value="P:pericentric heterochromatin formation"/>
    <property type="evidence" value="ECO:0007669"/>
    <property type="project" value="EnsemblFungi"/>
</dbReference>
<evidence type="ECO:0000256" key="2">
    <source>
        <dbReference type="ARBA" id="ARBA00022491"/>
    </source>
</evidence>
<dbReference type="VEuPathDB" id="FungiDB:B1J91_F05621g"/>
<dbReference type="GO" id="GO:0009299">
    <property type="term" value="P:mRNA transcription"/>
    <property type="evidence" value="ECO:0007669"/>
    <property type="project" value="EnsemblFungi"/>
</dbReference>
<feature type="active site" description="Proton acceptor" evidence="5">
    <location>
        <position position="211"/>
    </location>
</feature>
<feature type="domain" description="Deacetylase sirtuin-type" evidence="7">
    <location>
        <begin position="69"/>
        <end position="364"/>
    </location>
</feature>
<dbReference type="GO" id="GO:0031509">
    <property type="term" value="P:subtelomeric heterochromatin formation"/>
    <property type="evidence" value="ECO:0007669"/>
    <property type="project" value="EnsemblFungi"/>
</dbReference>
<dbReference type="GO" id="GO:0000122">
    <property type="term" value="P:negative regulation of transcription by RNA polymerase II"/>
    <property type="evidence" value="ECO:0007669"/>
    <property type="project" value="EnsemblFungi"/>
</dbReference>
<dbReference type="PANTHER" id="PTHR11085:SF15">
    <property type="entry name" value="NAD-DEPENDENT HISTONE DEACETYLASE HST4"/>
    <property type="match status" value="1"/>
</dbReference>
<evidence type="ECO:0000313" key="8">
    <source>
        <dbReference type="EMBL" id="KTB00563.1"/>
    </source>
</evidence>
<keyword evidence="4" id="KW-0520">NAD</keyword>
<dbReference type="GO" id="GO:0006282">
    <property type="term" value="P:regulation of DNA repair"/>
    <property type="evidence" value="ECO:0007669"/>
    <property type="project" value="TreeGrafter"/>
</dbReference>
<evidence type="ECO:0000313" key="9">
    <source>
        <dbReference type="Proteomes" id="UP000054886"/>
    </source>
</evidence>
<evidence type="ECO:0000256" key="6">
    <source>
        <dbReference type="SAM" id="MobiDB-lite"/>
    </source>
</evidence>
<dbReference type="GO" id="GO:0099115">
    <property type="term" value="C:chromosome, subtelomeric region"/>
    <property type="evidence" value="ECO:0007669"/>
    <property type="project" value="EnsemblFungi"/>
</dbReference>
<dbReference type="GO" id="GO:0070403">
    <property type="term" value="F:NAD+ binding"/>
    <property type="evidence" value="ECO:0007669"/>
    <property type="project" value="InterPro"/>
</dbReference>
<dbReference type="VEuPathDB" id="FungiDB:CAGL0F05621g"/>
<keyword evidence="5" id="KW-0862">Zinc</keyword>
<feature type="binding site" evidence="5">
    <location>
        <position position="222"/>
    </location>
    <ligand>
        <name>Zn(2+)</name>
        <dbReference type="ChEBI" id="CHEBI:29105"/>
    </ligand>
</feature>
<organism evidence="8 9">
    <name type="scientific">Candida glabrata</name>
    <name type="common">Yeast</name>
    <name type="synonym">Torulopsis glabrata</name>
    <dbReference type="NCBI Taxonomy" id="5478"/>
    <lineage>
        <taxon>Eukaryota</taxon>
        <taxon>Fungi</taxon>
        <taxon>Dikarya</taxon>
        <taxon>Ascomycota</taxon>
        <taxon>Saccharomycotina</taxon>
        <taxon>Saccharomycetes</taxon>
        <taxon>Saccharomycetales</taxon>
        <taxon>Saccharomycetaceae</taxon>
        <taxon>Nakaseomyces</taxon>
    </lineage>
</organism>
<dbReference type="VEuPathDB" id="FungiDB:GVI51_F05247"/>
<dbReference type="GO" id="GO:0005739">
    <property type="term" value="C:mitochondrion"/>
    <property type="evidence" value="ECO:0007669"/>
    <property type="project" value="EnsemblFungi"/>
</dbReference>
<dbReference type="GO" id="GO:0046459">
    <property type="term" value="P:short-chain fatty acid metabolic process"/>
    <property type="evidence" value="ECO:0007669"/>
    <property type="project" value="EnsemblFungi"/>
</dbReference>
<keyword evidence="2" id="KW-0678">Repressor</keyword>
<dbReference type="InterPro" id="IPR029035">
    <property type="entry name" value="DHS-like_NAD/FAD-binding_dom"/>
</dbReference>
<dbReference type="InterPro" id="IPR026590">
    <property type="entry name" value="Ssirtuin_cat_dom"/>
</dbReference>
<feature type="region of interest" description="Disordered" evidence="6">
    <location>
        <begin position="1"/>
        <end position="24"/>
    </location>
</feature>
<evidence type="ECO:0000259" key="7">
    <source>
        <dbReference type="PROSITE" id="PS50305"/>
    </source>
</evidence>
<dbReference type="GO" id="GO:0005721">
    <property type="term" value="C:pericentric heterochromatin"/>
    <property type="evidence" value="ECO:0007669"/>
    <property type="project" value="EnsemblFungi"/>
</dbReference>
<gene>
    <name evidence="8" type="ORF">AO440_001335</name>
</gene>
<reference evidence="8 9" key="1">
    <citation type="submission" date="2015-10" db="EMBL/GenBank/DDBJ databases">
        <title>Draft genomes sequences of Candida glabrata isolates 1A, 1B, 2A, 2B, 3A and 3B.</title>
        <authorList>
            <person name="Haavelsrud O.E."/>
            <person name="Gaustad P."/>
        </authorList>
    </citation>
    <scope>NUCLEOTIDE SEQUENCE [LARGE SCALE GENOMIC DNA]</scope>
    <source>
        <strain evidence="8">910700640</strain>
    </source>
</reference>
<keyword evidence="3" id="KW-0808">Transferase</keyword>
<name>A0A0W0EEY3_CANGB</name>
<comment type="caution">
    <text evidence="8">The sequence shown here is derived from an EMBL/GenBank/DDBJ whole genome shotgun (WGS) entry which is preliminary data.</text>
</comment>
<dbReference type="PROSITE" id="PS50305">
    <property type="entry name" value="SIRTUIN"/>
    <property type="match status" value="1"/>
</dbReference>
<dbReference type="GO" id="GO:1990414">
    <property type="term" value="P:replication-born double-strand break repair via sister chromatid exchange"/>
    <property type="evidence" value="ECO:0007669"/>
    <property type="project" value="EnsemblFungi"/>
</dbReference>
<evidence type="ECO:0000256" key="4">
    <source>
        <dbReference type="ARBA" id="ARBA00023027"/>
    </source>
</evidence>
<evidence type="ECO:0000256" key="3">
    <source>
        <dbReference type="ARBA" id="ARBA00022679"/>
    </source>
</evidence>
<dbReference type="OMA" id="QLHGSIN"/>
<dbReference type="SUPFAM" id="SSF52467">
    <property type="entry name" value="DHS-like NAD/FAD-binding domain"/>
    <property type="match status" value="1"/>
</dbReference>
<dbReference type="VEuPathDB" id="FungiDB:GW608_F05225"/>
<dbReference type="EMBL" id="LLZZ01000137">
    <property type="protein sequence ID" value="KTB00563.1"/>
    <property type="molecule type" value="Genomic_DNA"/>
</dbReference>